<dbReference type="SUPFAM" id="SSF53098">
    <property type="entry name" value="Ribonuclease H-like"/>
    <property type="match status" value="1"/>
</dbReference>
<name>A0A6J8CSP2_MYTCO</name>
<sequence length="641" mass="74661">MVSGYPDISDNTYEINVINSNRFHFTDYANNDKLVEDIPEKENFQFEEFDMSIEQVKDKTLRELKEQLVSDKVPEAVQNKYIIIDDILYYISNVDNDPIIRGRFKWTVSNHHVRNRYIIGFIDLYSGWPEAFSVATKSTDNVAHLLIEEITSRHSGIQILTSDNGGENCSKAMEEGNAKIERFHRTLHDVLSKLIEDHSTTWDLYLNQALAAIRFNVNESTQLSPFYALYNRDPVLPLDNILQPRRKYNGEEYHKIALQQQHKSFMLVHKTMKKSKQKQAKYANKHSKDIKFEVGNPVFYKNHRRASKLSRKWTPYYRIIELTSPVSFILKNQLDGTTTKAHAEQIRLAKLDWEIPNNNQGKALRKAVYVVPVESQSEDSSDDESIDSDTPLNQIAKRYKKERENSDEEDDIPLMELSKKLRGKKIFSEQDKVNNSQIESDDQVIKEEVENSPSDSDVSDIDDNMSITHPSPVASEISDMEDNMSVNRVKIKNRKSPDIGANETKLEVQDCRDFRLATAKKKKPLNEEFHAIQKLINLSESIIIDKYCGLPSKFTEIIERRTNFAEMHNIPYLEHLRKWTVENFKAIGWLRRSNRFGVYYQEVILDGARKMHRLRIFNLVIKFEVVKTNNQIFYSGLSYEL</sequence>
<evidence type="ECO:0000313" key="2">
    <source>
        <dbReference type="EMBL" id="CAC5398429.1"/>
    </source>
</evidence>
<dbReference type="InterPro" id="IPR050951">
    <property type="entry name" value="Retrovirus_Pol_polyprotein"/>
</dbReference>
<reference evidence="2 3" key="1">
    <citation type="submission" date="2020-06" db="EMBL/GenBank/DDBJ databases">
        <authorList>
            <person name="Li R."/>
            <person name="Bekaert M."/>
        </authorList>
    </citation>
    <scope>NUCLEOTIDE SEQUENCE [LARGE SCALE GENOMIC DNA]</scope>
    <source>
        <strain evidence="3">wild</strain>
    </source>
</reference>
<dbReference type="AlphaFoldDB" id="A0A6J8CSP2"/>
<evidence type="ECO:0008006" key="4">
    <source>
        <dbReference type="Google" id="ProtNLM"/>
    </source>
</evidence>
<dbReference type="Gene3D" id="3.30.420.10">
    <property type="entry name" value="Ribonuclease H-like superfamily/Ribonuclease H"/>
    <property type="match status" value="2"/>
</dbReference>
<organism evidence="2 3">
    <name type="scientific">Mytilus coruscus</name>
    <name type="common">Sea mussel</name>
    <dbReference type="NCBI Taxonomy" id="42192"/>
    <lineage>
        <taxon>Eukaryota</taxon>
        <taxon>Metazoa</taxon>
        <taxon>Spiralia</taxon>
        <taxon>Lophotrochozoa</taxon>
        <taxon>Mollusca</taxon>
        <taxon>Bivalvia</taxon>
        <taxon>Autobranchia</taxon>
        <taxon>Pteriomorphia</taxon>
        <taxon>Mytilida</taxon>
        <taxon>Mytiloidea</taxon>
        <taxon>Mytilidae</taxon>
        <taxon>Mytilinae</taxon>
        <taxon>Mytilus</taxon>
    </lineage>
</organism>
<accession>A0A6J8CSP2</accession>
<proteinExistence type="predicted"/>
<dbReference type="GO" id="GO:0003676">
    <property type="term" value="F:nucleic acid binding"/>
    <property type="evidence" value="ECO:0007669"/>
    <property type="project" value="InterPro"/>
</dbReference>
<dbReference type="InterPro" id="IPR012337">
    <property type="entry name" value="RNaseH-like_sf"/>
</dbReference>
<dbReference type="InterPro" id="IPR036397">
    <property type="entry name" value="RNaseH_sf"/>
</dbReference>
<feature type="region of interest" description="Disordered" evidence="1">
    <location>
        <begin position="432"/>
        <end position="475"/>
    </location>
</feature>
<dbReference type="EMBL" id="CACVKT020005897">
    <property type="protein sequence ID" value="CAC5398429.1"/>
    <property type="molecule type" value="Genomic_DNA"/>
</dbReference>
<gene>
    <name evidence="2" type="ORF">MCOR_32801</name>
</gene>
<evidence type="ECO:0000313" key="3">
    <source>
        <dbReference type="Proteomes" id="UP000507470"/>
    </source>
</evidence>
<protein>
    <recommendedName>
        <fullName evidence="4">Integrase catalytic domain-containing protein</fullName>
    </recommendedName>
</protein>
<evidence type="ECO:0000256" key="1">
    <source>
        <dbReference type="SAM" id="MobiDB-lite"/>
    </source>
</evidence>
<dbReference type="PANTHER" id="PTHR37984">
    <property type="entry name" value="PROTEIN CBG26694"/>
    <property type="match status" value="1"/>
</dbReference>
<keyword evidence="3" id="KW-1185">Reference proteome</keyword>
<dbReference type="OrthoDB" id="6141015at2759"/>
<dbReference type="Proteomes" id="UP000507470">
    <property type="component" value="Unassembled WGS sequence"/>
</dbReference>
<dbReference type="PANTHER" id="PTHR37984:SF15">
    <property type="entry name" value="INTEGRASE CATALYTIC DOMAIN-CONTAINING PROTEIN"/>
    <property type="match status" value="1"/>
</dbReference>